<dbReference type="InterPro" id="IPR000943">
    <property type="entry name" value="RNA_pol_sigma70"/>
</dbReference>
<dbReference type="InterPro" id="IPR007627">
    <property type="entry name" value="RNA_pol_sigma70_r2"/>
</dbReference>
<dbReference type="SUPFAM" id="SSF88659">
    <property type="entry name" value="Sigma3 and sigma4 domains of RNA polymerase sigma factors"/>
    <property type="match status" value="1"/>
</dbReference>
<evidence type="ECO:0000256" key="3">
    <source>
        <dbReference type="ARBA" id="ARBA00023125"/>
    </source>
</evidence>
<evidence type="ECO:0000259" key="5">
    <source>
        <dbReference type="Pfam" id="PF04542"/>
    </source>
</evidence>
<dbReference type="Pfam" id="PF04542">
    <property type="entry name" value="Sigma70_r2"/>
    <property type="match status" value="1"/>
</dbReference>
<dbReference type="Gene3D" id="1.10.10.10">
    <property type="entry name" value="Winged helix-like DNA-binding domain superfamily/Winged helix DNA-binding domain"/>
    <property type="match status" value="1"/>
</dbReference>
<dbReference type="Pfam" id="PF04545">
    <property type="entry name" value="Sigma70_r4"/>
    <property type="match status" value="1"/>
</dbReference>
<dbReference type="InterPro" id="IPR036388">
    <property type="entry name" value="WH-like_DNA-bd_sf"/>
</dbReference>
<evidence type="ECO:0000259" key="6">
    <source>
        <dbReference type="Pfam" id="PF04545"/>
    </source>
</evidence>
<proteinExistence type="predicted"/>
<feature type="domain" description="RNA polymerase sigma-70 region 2" evidence="5">
    <location>
        <begin position="25"/>
        <end position="78"/>
    </location>
</feature>
<evidence type="ECO:0000256" key="1">
    <source>
        <dbReference type="ARBA" id="ARBA00023015"/>
    </source>
</evidence>
<name>A0A6N7XEN9_9FIRM</name>
<keyword evidence="3" id="KW-0238">DNA-binding</keyword>
<reference evidence="7 8" key="1">
    <citation type="submission" date="2019-09" db="EMBL/GenBank/DDBJ databases">
        <title>In-depth cultivation of the pig gut microbiome towards novel bacterial diversity and tailored functional studies.</title>
        <authorList>
            <person name="Wylensek D."/>
            <person name="Hitch T.C.A."/>
            <person name="Clavel T."/>
        </authorList>
    </citation>
    <scope>NUCLEOTIDE SEQUENCE [LARGE SCALE GENOMIC DNA]</scope>
    <source>
        <strain evidence="7 8">WCA3-693-APC-4?</strain>
    </source>
</reference>
<dbReference type="GO" id="GO:0003677">
    <property type="term" value="F:DNA binding"/>
    <property type="evidence" value="ECO:0007669"/>
    <property type="project" value="UniProtKB-KW"/>
</dbReference>
<dbReference type="NCBIfam" id="TIGR02937">
    <property type="entry name" value="sigma70-ECF"/>
    <property type="match status" value="1"/>
</dbReference>
<dbReference type="EMBL" id="VUNQ01000002">
    <property type="protein sequence ID" value="MSU00226.1"/>
    <property type="molecule type" value="Genomic_DNA"/>
</dbReference>
<dbReference type="InterPro" id="IPR007630">
    <property type="entry name" value="RNA_pol_sigma70_r4"/>
</dbReference>
<protein>
    <submittedName>
        <fullName evidence="7">Sigma-70 family RNA polymerase sigma factor</fullName>
    </submittedName>
</protein>
<keyword evidence="8" id="KW-1185">Reference proteome</keyword>
<evidence type="ECO:0000256" key="2">
    <source>
        <dbReference type="ARBA" id="ARBA00023082"/>
    </source>
</evidence>
<gene>
    <name evidence="7" type="ORF">FYJ83_01930</name>
</gene>
<keyword evidence="1" id="KW-0805">Transcription regulation</keyword>
<dbReference type="Gene3D" id="1.20.120.1810">
    <property type="match status" value="1"/>
</dbReference>
<keyword evidence="4" id="KW-0804">Transcription</keyword>
<dbReference type="GO" id="GO:0016987">
    <property type="term" value="F:sigma factor activity"/>
    <property type="evidence" value="ECO:0007669"/>
    <property type="project" value="UniProtKB-KW"/>
</dbReference>
<dbReference type="GO" id="GO:0006352">
    <property type="term" value="P:DNA-templated transcription initiation"/>
    <property type="evidence" value="ECO:0007669"/>
    <property type="project" value="InterPro"/>
</dbReference>
<dbReference type="InterPro" id="IPR013324">
    <property type="entry name" value="RNA_pol_sigma_r3/r4-like"/>
</dbReference>
<comment type="caution">
    <text evidence="7">The sequence shown here is derived from an EMBL/GenBank/DDBJ whole genome shotgun (WGS) entry which is preliminary data.</text>
</comment>
<dbReference type="Proteomes" id="UP000469523">
    <property type="component" value="Unassembled WGS sequence"/>
</dbReference>
<evidence type="ECO:0000313" key="8">
    <source>
        <dbReference type="Proteomes" id="UP000469523"/>
    </source>
</evidence>
<evidence type="ECO:0000256" key="4">
    <source>
        <dbReference type="ARBA" id="ARBA00023163"/>
    </source>
</evidence>
<dbReference type="AlphaFoldDB" id="A0A6N7XEN9"/>
<accession>A0A6N7XEN9</accession>
<feature type="domain" description="RNA polymerase sigma-70 region 4" evidence="6">
    <location>
        <begin position="135"/>
        <end position="183"/>
    </location>
</feature>
<dbReference type="PRINTS" id="PR00046">
    <property type="entry name" value="SIGMA70FCT"/>
</dbReference>
<dbReference type="SUPFAM" id="SSF88946">
    <property type="entry name" value="Sigma2 domain of RNA polymerase sigma factors"/>
    <property type="match status" value="1"/>
</dbReference>
<keyword evidence="2" id="KW-0731">Sigma factor</keyword>
<organism evidence="7 8">
    <name type="scientific">Tissierella pigra</name>
    <dbReference type="NCBI Taxonomy" id="2607614"/>
    <lineage>
        <taxon>Bacteria</taxon>
        <taxon>Bacillati</taxon>
        <taxon>Bacillota</taxon>
        <taxon>Tissierellia</taxon>
        <taxon>Tissierellales</taxon>
        <taxon>Tissierellaceae</taxon>
        <taxon>Tissierella</taxon>
    </lineage>
</organism>
<dbReference type="InterPro" id="IPR014284">
    <property type="entry name" value="RNA_pol_sigma-70_dom"/>
</dbReference>
<sequence length="187" mass="21940">MRKIMWDKLVSEAKKGDKTSIDEIISNLRPLLVSSIRRYYNKPNEYDDLMQDGIICILESIKEFDESKEVHFLGYIKSKLKYLYLNKHKEKIHLSLNEPIGEDDGEIIDLLVSDHKDAIEIIIEDETSTLIKKSLDKLTERQKQVILLFYMENMNMYEIGKELGISYRTVVNLKTTAVNNLKKWIKP</sequence>
<dbReference type="PANTHER" id="PTHR30385">
    <property type="entry name" value="SIGMA FACTOR F FLAGELLAR"/>
    <property type="match status" value="1"/>
</dbReference>
<evidence type="ECO:0000313" key="7">
    <source>
        <dbReference type="EMBL" id="MSU00226.1"/>
    </source>
</evidence>
<dbReference type="CDD" id="cd06171">
    <property type="entry name" value="Sigma70_r4"/>
    <property type="match status" value="1"/>
</dbReference>
<dbReference type="InterPro" id="IPR013325">
    <property type="entry name" value="RNA_pol_sigma_r2"/>
</dbReference>